<reference evidence="1 2" key="1">
    <citation type="submission" date="2015-01" db="EMBL/GenBank/DDBJ databases">
        <title>Evolution of Trichinella species and genotypes.</title>
        <authorList>
            <person name="Korhonen P.K."/>
            <person name="Edoardo P."/>
            <person name="Giuseppe L.R."/>
            <person name="Gasser R.B."/>
        </authorList>
    </citation>
    <scope>NUCLEOTIDE SEQUENCE [LARGE SCALE GENOMIC DNA]</scope>
    <source>
        <strain evidence="1">ISS1980</strain>
    </source>
</reference>
<gene>
    <name evidence="1" type="ORF">T10_5979</name>
</gene>
<proteinExistence type="predicted"/>
<protein>
    <submittedName>
        <fullName evidence="1">Uncharacterized protein</fullName>
    </submittedName>
</protein>
<name>A0A0V1MKL6_9BILA</name>
<evidence type="ECO:0000313" key="2">
    <source>
        <dbReference type="Proteomes" id="UP000054843"/>
    </source>
</evidence>
<dbReference type="Proteomes" id="UP000054843">
    <property type="component" value="Unassembled WGS sequence"/>
</dbReference>
<dbReference type="EMBL" id="JYDO01000079">
    <property type="protein sequence ID" value="KRZ72392.1"/>
    <property type="molecule type" value="Genomic_DNA"/>
</dbReference>
<organism evidence="1 2">
    <name type="scientific">Trichinella papuae</name>
    <dbReference type="NCBI Taxonomy" id="268474"/>
    <lineage>
        <taxon>Eukaryota</taxon>
        <taxon>Metazoa</taxon>
        <taxon>Ecdysozoa</taxon>
        <taxon>Nematoda</taxon>
        <taxon>Enoplea</taxon>
        <taxon>Dorylaimia</taxon>
        <taxon>Trichinellida</taxon>
        <taxon>Trichinellidae</taxon>
        <taxon>Trichinella</taxon>
    </lineage>
</organism>
<evidence type="ECO:0000313" key="1">
    <source>
        <dbReference type="EMBL" id="KRZ72392.1"/>
    </source>
</evidence>
<sequence>MTSRKGEITNITEVKRYFNFLKCMYIIEAFIAVILNQTRNSGYSVYYATSFALYSLKLYERLLTLSIIFFSATFKKHQHHLSIAEFFLLPHPLQADFEAKIGFSMARFFIWLIRHIRHIDVFIFIFFHCLDHPELAKKLLILTLVLKISGFSCKMGPLIVDLVQVSGGTTCIPLNQVRCWRLFSSIFVKNSYLTYPCVTQSFSAEVHCGGYLKLWTYLH</sequence>
<comment type="caution">
    <text evidence="1">The sequence shown here is derived from an EMBL/GenBank/DDBJ whole genome shotgun (WGS) entry which is preliminary data.</text>
</comment>
<accession>A0A0V1MKL6</accession>
<keyword evidence="2" id="KW-1185">Reference proteome</keyword>
<dbReference type="AlphaFoldDB" id="A0A0V1MKL6"/>